<dbReference type="Gene3D" id="1.10.287.950">
    <property type="entry name" value="Methyl-accepting chemotaxis protein"/>
    <property type="match status" value="1"/>
</dbReference>
<organism evidence="7 8">
    <name type="scientific">Heliobacterium mobile</name>
    <name type="common">Heliobacillus mobilis</name>
    <dbReference type="NCBI Taxonomy" id="28064"/>
    <lineage>
        <taxon>Bacteria</taxon>
        <taxon>Bacillati</taxon>
        <taxon>Bacillota</taxon>
        <taxon>Clostridia</taxon>
        <taxon>Eubacteriales</taxon>
        <taxon>Heliobacteriaceae</taxon>
        <taxon>Heliobacterium</taxon>
    </lineage>
</organism>
<comment type="similarity">
    <text evidence="2">Belongs to the methyl-accepting chemotaxis (MCP) protein family.</text>
</comment>
<keyword evidence="8" id="KW-1185">Reference proteome</keyword>
<dbReference type="CDD" id="cd11386">
    <property type="entry name" value="MCP_signal"/>
    <property type="match status" value="1"/>
</dbReference>
<keyword evidence="4" id="KW-0472">Membrane</keyword>
<proteinExistence type="inferred from homology"/>
<dbReference type="GO" id="GO:0004888">
    <property type="term" value="F:transmembrane signaling receptor activity"/>
    <property type="evidence" value="ECO:0007669"/>
    <property type="project" value="InterPro"/>
</dbReference>
<dbReference type="Gene3D" id="6.10.340.10">
    <property type="match status" value="1"/>
</dbReference>
<feature type="domain" description="HAMP" evidence="6">
    <location>
        <begin position="214"/>
        <end position="267"/>
    </location>
</feature>
<dbReference type="Pfam" id="PF00015">
    <property type="entry name" value="MCPsignal"/>
    <property type="match status" value="1"/>
</dbReference>
<dbReference type="GO" id="GO:0007165">
    <property type="term" value="P:signal transduction"/>
    <property type="evidence" value="ECO:0007669"/>
    <property type="project" value="UniProtKB-KW"/>
</dbReference>
<evidence type="ECO:0000259" key="6">
    <source>
        <dbReference type="PROSITE" id="PS50885"/>
    </source>
</evidence>
<dbReference type="OrthoDB" id="1790929at2"/>
<dbReference type="InterPro" id="IPR024478">
    <property type="entry name" value="HlyB_4HB_MCP"/>
</dbReference>
<evidence type="ECO:0000256" key="1">
    <source>
        <dbReference type="ARBA" id="ARBA00023224"/>
    </source>
</evidence>
<evidence type="ECO:0000256" key="4">
    <source>
        <dbReference type="SAM" id="Phobius"/>
    </source>
</evidence>
<dbReference type="SMART" id="SM00304">
    <property type="entry name" value="HAMP"/>
    <property type="match status" value="1"/>
</dbReference>
<sequence>MQTFRNFNTATKIISLIVLMSVFMLGVGFVGFSYTNVVSSNMQAMYRDSLLPVKWLNQVRADNRLVEELTLKIMLTDQDKNTENVSLSKINEQIQEIISLLNEYETTNLDSFESEKLALIRKKLDAYGVEHQKALNLATNGQKSIAYAEFSQNATPLMMDVNTSLNELAEYKSKKAEEENNNAMIGSAMAKRMIIGITVVAAIVSLGLGLIISKVIANPLVEMVGRIQQVAEGNLSINQVKVNSTDEVGQLGIAINTMLVNMRKLVKQVTVSAETVTSSSEELSASTEQSAHANSQVAMAISDVAHGAAEQVKTINNTARIVDQISASIQQISVNTNEVAAMSDRTDESAQDGERAIHTTVSQMMNIEKTVMTSAGVVARLGDKSKEIDQIVTTISEIAAQTNLLALNAAIEAARAGENGRGFAVVAEEVRKLAEQSQVASKQIAELIREVQEDTQKAVVAMSAGTHEVKIGTDVVNDAGTAFRDIATLITQVSGKIREISSAIQHVASGSQQIAFSVREIAKISDGTANRAQTVSAATQEQSAAMEQIAASSQSLSSMAMELQASLHKFKV</sequence>
<evidence type="ECO:0000256" key="2">
    <source>
        <dbReference type="ARBA" id="ARBA00029447"/>
    </source>
</evidence>
<dbReference type="InterPro" id="IPR004090">
    <property type="entry name" value="Chemotax_Me-accpt_rcpt"/>
</dbReference>
<dbReference type="InterPro" id="IPR003660">
    <property type="entry name" value="HAMP_dom"/>
</dbReference>
<evidence type="ECO:0000259" key="5">
    <source>
        <dbReference type="PROSITE" id="PS50111"/>
    </source>
</evidence>
<dbReference type="Pfam" id="PF00672">
    <property type="entry name" value="HAMP"/>
    <property type="match status" value="1"/>
</dbReference>
<evidence type="ECO:0000313" key="8">
    <source>
        <dbReference type="Proteomes" id="UP000430670"/>
    </source>
</evidence>
<evidence type="ECO:0000256" key="3">
    <source>
        <dbReference type="PROSITE-ProRule" id="PRU00284"/>
    </source>
</evidence>
<protein>
    <submittedName>
        <fullName evidence="7">HAMP domain-containing protein</fullName>
    </submittedName>
</protein>
<keyword evidence="1 3" id="KW-0807">Transducer</keyword>
<keyword evidence="4" id="KW-1133">Transmembrane helix</keyword>
<dbReference type="SMART" id="SM00283">
    <property type="entry name" value="MA"/>
    <property type="match status" value="1"/>
</dbReference>
<dbReference type="PANTHER" id="PTHR32089:SF112">
    <property type="entry name" value="LYSOZYME-LIKE PROTEIN-RELATED"/>
    <property type="match status" value="1"/>
</dbReference>
<dbReference type="GO" id="GO:0006935">
    <property type="term" value="P:chemotaxis"/>
    <property type="evidence" value="ECO:0007669"/>
    <property type="project" value="InterPro"/>
</dbReference>
<reference evidence="7 8" key="1">
    <citation type="submission" date="2019-11" db="EMBL/GenBank/DDBJ databases">
        <title>Whole-genome sequence of a the green, strictly anaerobic photosynthetic bacterium Heliobacillus mobilis DSM 6151.</title>
        <authorList>
            <person name="Kyndt J.A."/>
            <person name="Meyer T.E."/>
        </authorList>
    </citation>
    <scope>NUCLEOTIDE SEQUENCE [LARGE SCALE GENOMIC DNA]</scope>
    <source>
        <strain evidence="7 8">DSM 6151</strain>
    </source>
</reference>
<comment type="caution">
    <text evidence="7">The sequence shown here is derived from an EMBL/GenBank/DDBJ whole genome shotgun (WGS) entry which is preliminary data.</text>
</comment>
<dbReference type="PROSITE" id="PS50111">
    <property type="entry name" value="CHEMOTAXIS_TRANSDUC_2"/>
    <property type="match status" value="1"/>
</dbReference>
<dbReference type="PANTHER" id="PTHR32089">
    <property type="entry name" value="METHYL-ACCEPTING CHEMOTAXIS PROTEIN MCPB"/>
    <property type="match status" value="1"/>
</dbReference>
<name>A0A6I3SPB5_HELMO</name>
<evidence type="ECO:0000313" key="7">
    <source>
        <dbReference type="EMBL" id="MTV50097.1"/>
    </source>
</evidence>
<dbReference type="Proteomes" id="UP000430670">
    <property type="component" value="Unassembled WGS sequence"/>
</dbReference>
<dbReference type="InterPro" id="IPR004089">
    <property type="entry name" value="MCPsignal_dom"/>
</dbReference>
<dbReference type="RefSeq" id="WP_155477190.1">
    <property type="nucleotide sequence ID" value="NZ_WNKU01000019.1"/>
</dbReference>
<gene>
    <name evidence="7" type="ORF">GJ688_14060</name>
</gene>
<dbReference type="CDD" id="cd06225">
    <property type="entry name" value="HAMP"/>
    <property type="match status" value="1"/>
</dbReference>
<dbReference type="GO" id="GO:0016020">
    <property type="term" value="C:membrane"/>
    <property type="evidence" value="ECO:0007669"/>
    <property type="project" value="InterPro"/>
</dbReference>
<keyword evidence="4" id="KW-0812">Transmembrane</keyword>
<accession>A0A6I3SPB5</accession>
<dbReference type="PROSITE" id="PS50885">
    <property type="entry name" value="HAMP"/>
    <property type="match status" value="1"/>
</dbReference>
<dbReference type="SUPFAM" id="SSF58104">
    <property type="entry name" value="Methyl-accepting chemotaxis protein (MCP) signaling domain"/>
    <property type="match status" value="1"/>
</dbReference>
<dbReference type="PRINTS" id="PR00260">
    <property type="entry name" value="CHEMTRNSDUCR"/>
</dbReference>
<feature type="transmembrane region" description="Helical" evidence="4">
    <location>
        <begin position="13"/>
        <end position="37"/>
    </location>
</feature>
<dbReference type="EMBL" id="WNKU01000019">
    <property type="protein sequence ID" value="MTV50097.1"/>
    <property type="molecule type" value="Genomic_DNA"/>
</dbReference>
<feature type="transmembrane region" description="Helical" evidence="4">
    <location>
        <begin position="193"/>
        <end position="212"/>
    </location>
</feature>
<dbReference type="AlphaFoldDB" id="A0A6I3SPB5"/>
<feature type="domain" description="Methyl-accepting transducer" evidence="5">
    <location>
        <begin position="286"/>
        <end position="522"/>
    </location>
</feature>
<dbReference type="Pfam" id="PF12729">
    <property type="entry name" value="4HB_MCP_1"/>
    <property type="match status" value="1"/>
</dbReference>